<organism evidence="1 2">
    <name type="scientific">Pseudomonas syringae pv. delphinii</name>
    <dbReference type="NCBI Taxonomy" id="192088"/>
    <lineage>
        <taxon>Bacteria</taxon>
        <taxon>Pseudomonadati</taxon>
        <taxon>Pseudomonadota</taxon>
        <taxon>Gammaproteobacteria</taxon>
        <taxon>Pseudomonadales</taxon>
        <taxon>Pseudomonadaceae</taxon>
        <taxon>Pseudomonas</taxon>
    </lineage>
</organism>
<accession>A0A3M4JQI4</accession>
<dbReference type="AlphaFoldDB" id="A0A3M4JQI4"/>
<evidence type="ECO:0000313" key="1">
    <source>
        <dbReference type="EMBL" id="RMQ19238.1"/>
    </source>
</evidence>
<proteinExistence type="predicted"/>
<name>A0A3M4JQI4_9PSED</name>
<evidence type="ECO:0000313" key="2">
    <source>
        <dbReference type="Proteomes" id="UP000269044"/>
    </source>
</evidence>
<gene>
    <name evidence="1" type="ORF">ALQ08_02835</name>
</gene>
<dbReference type="Proteomes" id="UP000269044">
    <property type="component" value="Unassembled WGS sequence"/>
</dbReference>
<sequence length="304" mass="34239">MVPMNEFTDMPLGNEEENDVFGSELLSDDSGGLSDPGDVRNWLESFDSANLFEGLDAFDLDNAADDAQVDFLGTDETVVESYPFAEELGLAALNNLSNLGAQRRKLKKDELRRLDEEDFEDGVTRLAFRIIKANVEALFAKKLPTDVYVTAAQWVFGPTLGDWAFDKCCEVLGARKDVIRLRIHYEFWRRWYVFPVEFPFMIDPVPEAVADEIFILAGDEGYDLARVAWGQPGIRSADLLALASGGNVTEAYRSALERLCDRYMLSQQNDCWYLTGRNPALRAVDLALLPHKPLVNQISWSSMF</sequence>
<comment type="caution">
    <text evidence="1">The sequence shown here is derived from an EMBL/GenBank/DDBJ whole genome shotgun (WGS) entry which is preliminary data.</text>
</comment>
<protein>
    <submittedName>
        <fullName evidence="1">Uncharacterized protein</fullName>
    </submittedName>
</protein>
<dbReference type="EMBL" id="RBRA01000281">
    <property type="protein sequence ID" value="RMQ19238.1"/>
    <property type="molecule type" value="Genomic_DNA"/>
</dbReference>
<reference evidence="1 2" key="1">
    <citation type="submission" date="2018-08" db="EMBL/GenBank/DDBJ databases">
        <title>Recombination of ecologically and evolutionarily significant loci maintains genetic cohesion in the Pseudomonas syringae species complex.</title>
        <authorList>
            <person name="Dillon M."/>
            <person name="Thakur S."/>
            <person name="Almeida R.N.D."/>
            <person name="Weir B.S."/>
            <person name="Guttman D.S."/>
        </authorList>
    </citation>
    <scope>NUCLEOTIDE SEQUENCE [LARGE SCALE GENOMIC DNA]</scope>
    <source>
        <strain evidence="1 2">ICMP 13052</strain>
    </source>
</reference>